<dbReference type="AlphaFoldDB" id="X1GW09"/>
<dbReference type="InterPro" id="IPR036034">
    <property type="entry name" value="PDZ_sf"/>
</dbReference>
<dbReference type="EMBL" id="BARU01008872">
    <property type="protein sequence ID" value="GAH45814.1"/>
    <property type="molecule type" value="Genomic_DNA"/>
</dbReference>
<dbReference type="Gene3D" id="2.30.42.10">
    <property type="match status" value="1"/>
</dbReference>
<comment type="caution">
    <text evidence="1">The sequence shown here is derived from an EMBL/GenBank/DDBJ whole genome shotgun (WGS) entry which is preliminary data.</text>
</comment>
<protein>
    <submittedName>
        <fullName evidence="1">Uncharacterized protein</fullName>
    </submittedName>
</protein>
<reference evidence="1" key="1">
    <citation type="journal article" date="2014" name="Front. Microbiol.">
        <title>High frequency of phylogenetically diverse reductive dehalogenase-homologous genes in deep subseafloor sedimentary metagenomes.</title>
        <authorList>
            <person name="Kawai M."/>
            <person name="Futagami T."/>
            <person name="Toyoda A."/>
            <person name="Takaki Y."/>
            <person name="Nishi S."/>
            <person name="Hori S."/>
            <person name="Arai W."/>
            <person name="Tsubouchi T."/>
            <person name="Morono Y."/>
            <person name="Uchiyama I."/>
            <person name="Ito T."/>
            <person name="Fujiyama A."/>
            <person name="Inagaki F."/>
            <person name="Takami H."/>
        </authorList>
    </citation>
    <scope>NUCLEOTIDE SEQUENCE</scope>
    <source>
        <strain evidence="1">Expedition CK06-06</strain>
    </source>
</reference>
<sequence length="153" mass="17261">MKKIKQIFTSWRVILLIIVVLAAIWAIQPNPKAEGILITGIEKNSTADINNMNPNEIIQYINDNKITTQEDYNQVISKLTRDEVVRITTNKNTYSIVAEERDTLIFLGLNTKQAPTSNLKQGLDLVGGVRVILKPNQDITDQQMEDVEGRIQA</sequence>
<accession>X1GW09</accession>
<name>X1GW09_9ZZZZ</name>
<evidence type="ECO:0000313" key="1">
    <source>
        <dbReference type="EMBL" id="GAH45814.1"/>
    </source>
</evidence>
<proteinExistence type="predicted"/>
<feature type="non-terminal residue" evidence="1">
    <location>
        <position position="153"/>
    </location>
</feature>
<dbReference type="SUPFAM" id="SSF50156">
    <property type="entry name" value="PDZ domain-like"/>
    <property type="match status" value="1"/>
</dbReference>
<gene>
    <name evidence="1" type="ORF">S03H2_17241</name>
</gene>
<organism evidence="1">
    <name type="scientific">marine sediment metagenome</name>
    <dbReference type="NCBI Taxonomy" id="412755"/>
    <lineage>
        <taxon>unclassified sequences</taxon>
        <taxon>metagenomes</taxon>
        <taxon>ecological metagenomes</taxon>
    </lineage>
</organism>